<protein>
    <submittedName>
        <fullName evidence="1">Uncharacterized protein</fullName>
    </submittedName>
</protein>
<dbReference type="EMBL" id="JFKA01000002">
    <property type="protein sequence ID" value="OSQ39557.1"/>
    <property type="molecule type" value="Genomic_DNA"/>
</dbReference>
<evidence type="ECO:0000313" key="1">
    <source>
        <dbReference type="EMBL" id="OSQ39557.1"/>
    </source>
</evidence>
<dbReference type="AlphaFoldDB" id="A0A1Y2L306"/>
<reference evidence="1 2" key="1">
    <citation type="submission" date="2014-03" db="EMBL/GenBank/DDBJ databases">
        <title>The draft genome sequence of Thalassospira mesophila JCM 18969.</title>
        <authorList>
            <person name="Lai Q."/>
            <person name="Shao Z."/>
        </authorList>
    </citation>
    <scope>NUCLEOTIDE SEQUENCE [LARGE SCALE GENOMIC DNA]</scope>
    <source>
        <strain evidence="1 2">JCM 18969</strain>
    </source>
</reference>
<evidence type="ECO:0000313" key="2">
    <source>
        <dbReference type="Proteomes" id="UP000193391"/>
    </source>
</evidence>
<organism evidence="1 2">
    <name type="scientific">Thalassospira mesophila</name>
    <dbReference type="NCBI Taxonomy" id="1293891"/>
    <lineage>
        <taxon>Bacteria</taxon>
        <taxon>Pseudomonadati</taxon>
        <taxon>Pseudomonadota</taxon>
        <taxon>Alphaproteobacteria</taxon>
        <taxon>Rhodospirillales</taxon>
        <taxon>Thalassospiraceae</taxon>
        <taxon>Thalassospira</taxon>
    </lineage>
</organism>
<comment type="caution">
    <text evidence="1">The sequence shown here is derived from an EMBL/GenBank/DDBJ whole genome shotgun (WGS) entry which is preliminary data.</text>
</comment>
<sequence length="95" mass="9826">MGIGLFFAAILSSSGIFWRGGAGNNHLRVGGAKPAPGIIPPILATNFCRDNIYHYPAFNTAVTGAIGVFVVAAYPFIGAGTRTGGNAVKNHHIDT</sequence>
<accession>A0A1Y2L306</accession>
<gene>
    <name evidence="1" type="ORF">TMES_05950</name>
</gene>
<name>A0A1Y2L306_9PROT</name>
<proteinExistence type="predicted"/>
<dbReference type="Proteomes" id="UP000193391">
    <property type="component" value="Unassembled WGS sequence"/>
</dbReference>
<keyword evidence="2" id="KW-1185">Reference proteome</keyword>